<dbReference type="InterPro" id="IPR003340">
    <property type="entry name" value="B3_DNA-bd"/>
</dbReference>
<name>A0A8J5IBB8_ZINOF</name>
<protein>
    <recommendedName>
        <fullName evidence="9">Auxin response factor</fullName>
    </recommendedName>
</protein>
<dbReference type="GO" id="GO:0003677">
    <property type="term" value="F:DNA binding"/>
    <property type="evidence" value="ECO:0007669"/>
    <property type="project" value="UniProtKB-KW"/>
</dbReference>
<evidence type="ECO:0000256" key="1">
    <source>
        <dbReference type="ARBA" id="ARBA00003182"/>
    </source>
</evidence>
<evidence type="ECO:0000256" key="6">
    <source>
        <dbReference type="ARBA" id="ARBA00023163"/>
    </source>
</evidence>
<organism evidence="13 14">
    <name type="scientific">Zingiber officinale</name>
    <name type="common">Ginger</name>
    <name type="synonym">Amomum zingiber</name>
    <dbReference type="NCBI Taxonomy" id="94328"/>
    <lineage>
        <taxon>Eukaryota</taxon>
        <taxon>Viridiplantae</taxon>
        <taxon>Streptophyta</taxon>
        <taxon>Embryophyta</taxon>
        <taxon>Tracheophyta</taxon>
        <taxon>Spermatophyta</taxon>
        <taxon>Magnoliopsida</taxon>
        <taxon>Liliopsida</taxon>
        <taxon>Zingiberales</taxon>
        <taxon>Zingiberaceae</taxon>
        <taxon>Zingiber</taxon>
    </lineage>
</organism>
<dbReference type="InterPro" id="IPR010525">
    <property type="entry name" value="ARF_dom"/>
</dbReference>
<dbReference type="PANTHER" id="PTHR31384:SF115">
    <property type="entry name" value="AUXIN RESPONSE FACTOR 6"/>
    <property type="match status" value="1"/>
</dbReference>
<dbReference type="SMART" id="SM01019">
    <property type="entry name" value="B3"/>
    <property type="match status" value="1"/>
</dbReference>
<keyword evidence="5 9" id="KW-0238">DNA-binding</keyword>
<comment type="subcellular location">
    <subcellularLocation>
        <location evidence="2 9">Nucleus</location>
    </subcellularLocation>
</comment>
<evidence type="ECO:0000256" key="8">
    <source>
        <dbReference type="ARBA" id="ARBA00023294"/>
    </source>
</evidence>
<dbReference type="Pfam" id="PF06507">
    <property type="entry name" value="ARF_AD"/>
    <property type="match status" value="1"/>
</dbReference>
<dbReference type="GO" id="GO:0006355">
    <property type="term" value="P:regulation of DNA-templated transcription"/>
    <property type="evidence" value="ECO:0007669"/>
    <property type="project" value="InterPro"/>
</dbReference>
<feature type="domain" description="PB1" evidence="12">
    <location>
        <begin position="833"/>
        <end position="933"/>
    </location>
</feature>
<comment type="caution">
    <text evidence="13">The sequence shown here is derived from an EMBL/GenBank/DDBJ whole genome shotgun (WGS) entry which is preliminary data.</text>
</comment>
<accession>A0A8J5IBB8</accession>
<evidence type="ECO:0000256" key="2">
    <source>
        <dbReference type="ARBA" id="ARBA00004123"/>
    </source>
</evidence>
<evidence type="ECO:0000256" key="3">
    <source>
        <dbReference type="ARBA" id="ARBA00007853"/>
    </source>
</evidence>
<sequence length="985" mass="109261">MYTAGATELVLQGGPLDGTVWCGVGVHHKLREKTLSVLVRAEKGVPELGFGFLVDAFLVAVSPLNKKMKLSPSGLGNQQQDVQDTEEQICLNSELWHACAGPLVSLPLVGSRVVYFPQGHSEQVAASTNKEIDSLPSYQSLPPQLVCQLHNVTMHADKETDEVYAQMTLQPLNPQEQKDPYLPAELGTPSKQPTNYFCKTLTASDTSTHGGFSVPRRAAEKVFPPLDFSQQPPCQELIARDLHGNEWKFRHIFRGYGHGSDAGQPKRHLLTTGWSVFVSAKRLVAGDSVLFTWNDNNQLLLGIRRANRPQTVLPSSVLSSDSMHIGLLAAAAHAAATNSRFTIFYNPRASPSEFVIPLAKYVKAVYHTRISVGMRFRMLFETEESSVRRYMGTITGISDLDPVNWPNSHWRSVKVGWDESTAGQRQPRVSLWEIEPLTTFPMYPPPFPFRLKRPWPTGLPSLPGSPAFQSLNFQGMGVTPWMQMQPRFDTQMLGLQSDMYQTAAAAALHETRSMDTTKHPPPQMLHFQQTPNSTSRSSPILASQVLQTGQPQLHQTFHQNIQINPVLGQSQSEYFQHQLPQVYSLGEQQQPQEILQQQIPEQQQTLHHQLQQKKLLPNHEQNSNGVPSFPQLMNELQSPSAALQNVSPFLQTQNFTDSNCSSVPTSTVSPLHNILQQLSPEAASNLLAWARSNQIISSRPTQWSSKRLAVESMLPLPAGDQSVMPQVEQLGVTQNSLSQHSVALPPFPGRECMVDQDGNVETQSHHLFGVNIDSSSLLVQNGMTAPSNTSTGTDSLNMHYDFSLNHSLSGSHGDEPGYLPSPENTDPINAKGGTFVKICKSGSYGRSLDITRFSSYHELRRELECLFGLEGQLEDPLRSGWQLVFVDREDDILLVGDDPWHSSISIKSSDYTCASISEFMSNVSCIQILSPQEVQQMGKQTTNFLNSTPTKRVSNNSCDDYIKHQDSRNLSSTTTRIASVGSLKY</sequence>
<comment type="function">
    <text evidence="1 9">Auxin response factors (ARFs) are transcriptional factors that bind specifically to the DNA sequence 5'-TGTCTC-3' found in the auxin-responsive promoter elements (AuxREs).</text>
</comment>
<comment type="subunit">
    <text evidence="9">Homodimers and heterodimers.</text>
</comment>
<dbReference type="AlphaFoldDB" id="A0A8J5IBB8"/>
<evidence type="ECO:0000256" key="10">
    <source>
        <dbReference type="SAM" id="MobiDB-lite"/>
    </source>
</evidence>
<proteinExistence type="inferred from homology"/>
<keyword evidence="14" id="KW-1185">Reference proteome</keyword>
<dbReference type="Gene3D" id="3.10.20.90">
    <property type="entry name" value="Phosphatidylinositol 3-kinase Catalytic Subunit, Chain A, domain 1"/>
    <property type="match status" value="1"/>
</dbReference>
<dbReference type="Gene3D" id="2.40.330.10">
    <property type="entry name" value="DNA-binding pseudobarrel domain"/>
    <property type="match status" value="1"/>
</dbReference>
<dbReference type="PANTHER" id="PTHR31384">
    <property type="entry name" value="AUXIN RESPONSE FACTOR 4-RELATED"/>
    <property type="match status" value="1"/>
</dbReference>
<gene>
    <name evidence="13" type="ORF">ZIOFF_005767</name>
</gene>
<dbReference type="InterPro" id="IPR015300">
    <property type="entry name" value="DNA-bd_pseudobarrel_sf"/>
</dbReference>
<dbReference type="GO" id="GO:0005634">
    <property type="term" value="C:nucleus"/>
    <property type="evidence" value="ECO:0007669"/>
    <property type="project" value="UniProtKB-SubCell"/>
</dbReference>
<evidence type="ECO:0000259" key="12">
    <source>
        <dbReference type="PROSITE" id="PS51745"/>
    </source>
</evidence>
<feature type="region of interest" description="Disordered" evidence="10">
    <location>
        <begin position="514"/>
        <end position="537"/>
    </location>
</feature>
<evidence type="ECO:0000256" key="5">
    <source>
        <dbReference type="ARBA" id="ARBA00023125"/>
    </source>
</evidence>
<keyword evidence="8 9" id="KW-0927">Auxin signaling pathway</keyword>
<dbReference type="GO" id="GO:0009734">
    <property type="term" value="P:auxin-activated signaling pathway"/>
    <property type="evidence" value="ECO:0007669"/>
    <property type="project" value="UniProtKB-KW"/>
</dbReference>
<reference evidence="13 14" key="1">
    <citation type="submission" date="2020-08" db="EMBL/GenBank/DDBJ databases">
        <title>Plant Genome Project.</title>
        <authorList>
            <person name="Zhang R.-G."/>
        </authorList>
    </citation>
    <scope>NUCLEOTIDE SEQUENCE [LARGE SCALE GENOMIC DNA]</scope>
    <source>
        <tissue evidence="13">Rhizome</tissue>
    </source>
</reference>
<dbReference type="PROSITE" id="PS51745">
    <property type="entry name" value="PB1"/>
    <property type="match status" value="1"/>
</dbReference>
<dbReference type="Proteomes" id="UP000734854">
    <property type="component" value="Unassembled WGS sequence"/>
</dbReference>
<keyword evidence="7 9" id="KW-0539">Nucleus</keyword>
<dbReference type="EMBL" id="JACMSC010000002">
    <property type="protein sequence ID" value="KAG6531931.1"/>
    <property type="molecule type" value="Genomic_DNA"/>
</dbReference>
<evidence type="ECO:0000313" key="13">
    <source>
        <dbReference type="EMBL" id="KAG6531931.1"/>
    </source>
</evidence>
<keyword evidence="4 9" id="KW-0805">Transcription regulation</keyword>
<evidence type="ECO:0000313" key="14">
    <source>
        <dbReference type="Proteomes" id="UP000734854"/>
    </source>
</evidence>
<dbReference type="PROSITE" id="PS50863">
    <property type="entry name" value="B3"/>
    <property type="match status" value="1"/>
</dbReference>
<dbReference type="FunFam" id="2.30.30.1040:FF:000001">
    <property type="entry name" value="Auxin response factor"/>
    <property type="match status" value="1"/>
</dbReference>
<dbReference type="InterPro" id="IPR044835">
    <property type="entry name" value="ARF_plant"/>
</dbReference>
<keyword evidence="6 9" id="KW-0804">Transcription</keyword>
<dbReference type="CDD" id="cd10017">
    <property type="entry name" value="B3_DNA"/>
    <property type="match status" value="1"/>
</dbReference>
<evidence type="ECO:0000256" key="9">
    <source>
        <dbReference type="RuleBase" id="RU004561"/>
    </source>
</evidence>
<dbReference type="Gene3D" id="2.30.30.1040">
    <property type="match status" value="1"/>
</dbReference>
<comment type="similarity">
    <text evidence="3 9">Belongs to the ARF family.</text>
</comment>
<dbReference type="InterPro" id="IPR053793">
    <property type="entry name" value="PB1-like"/>
</dbReference>
<dbReference type="SUPFAM" id="SSF101936">
    <property type="entry name" value="DNA-binding pseudobarrel domain"/>
    <property type="match status" value="1"/>
</dbReference>
<evidence type="ECO:0000256" key="7">
    <source>
        <dbReference type="ARBA" id="ARBA00023242"/>
    </source>
</evidence>
<evidence type="ECO:0000256" key="4">
    <source>
        <dbReference type="ARBA" id="ARBA00023015"/>
    </source>
</evidence>
<dbReference type="Pfam" id="PF02362">
    <property type="entry name" value="B3"/>
    <property type="match status" value="1"/>
</dbReference>
<feature type="domain" description="TF-B3" evidence="11">
    <location>
        <begin position="197"/>
        <end position="307"/>
    </location>
</feature>
<feature type="compositionally biased region" description="Polar residues" evidence="10">
    <location>
        <begin position="526"/>
        <end position="537"/>
    </location>
</feature>
<dbReference type="FunFam" id="2.40.330.10:FF:000001">
    <property type="entry name" value="Auxin response factor"/>
    <property type="match status" value="1"/>
</dbReference>
<evidence type="ECO:0000259" key="11">
    <source>
        <dbReference type="PROSITE" id="PS50863"/>
    </source>
</evidence>